<gene>
    <name evidence="2" type="ORF">AMAG_13552</name>
</gene>
<dbReference type="GO" id="GO:1990189">
    <property type="term" value="F:protein N-terminal-serine acetyltransferase activity"/>
    <property type="evidence" value="ECO:0007669"/>
    <property type="project" value="TreeGrafter"/>
</dbReference>
<dbReference type="EMBL" id="GG745358">
    <property type="protein sequence ID" value="KNE68916.1"/>
    <property type="molecule type" value="Genomic_DNA"/>
</dbReference>
<dbReference type="PANTHER" id="PTHR43441:SF2">
    <property type="entry name" value="FAMILY ACETYLTRANSFERASE, PUTATIVE (AFU_ORTHOLOGUE AFUA_7G00850)-RELATED"/>
    <property type="match status" value="1"/>
</dbReference>
<protein>
    <recommendedName>
        <fullName evidence="1">N-acetyltransferase domain-containing protein</fullName>
    </recommendedName>
</protein>
<sequence length="223" mass="24699">MASTEPTAPAKHDSDTEQDQALAVHFHLPKTTNPSTFDDDIYLTSWTFADAPHIAASIDLTIHTNLLVIPWPYTEDHAREYISMTIAAPGMVAGPPPTDGPADNLTRFMAIRLGSPTSPAVGSIGFEWPRSYLMEIGYWLAESARGRGLMPRIIEHIVLPYAARVKECARVQIACFTFNKASARVAEKAGFEYEGELRNWHMPHGVPTDAAMYSWIPPHARQV</sequence>
<dbReference type="SUPFAM" id="SSF55729">
    <property type="entry name" value="Acyl-CoA N-acyltransferases (Nat)"/>
    <property type="match status" value="1"/>
</dbReference>
<organism evidence="2 3">
    <name type="scientific">Allomyces macrogynus (strain ATCC 38327)</name>
    <name type="common">Allomyces javanicus var. macrogynus</name>
    <dbReference type="NCBI Taxonomy" id="578462"/>
    <lineage>
        <taxon>Eukaryota</taxon>
        <taxon>Fungi</taxon>
        <taxon>Fungi incertae sedis</taxon>
        <taxon>Blastocladiomycota</taxon>
        <taxon>Blastocladiomycetes</taxon>
        <taxon>Blastocladiales</taxon>
        <taxon>Blastocladiaceae</taxon>
        <taxon>Allomyces</taxon>
    </lineage>
</organism>
<dbReference type="PANTHER" id="PTHR43441">
    <property type="entry name" value="RIBOSOMAL-PROTEIN-SERINE ACETYLTRANSFERASE"/>
    <property type="match status" value="1"/>
</dbReference>
<dbReference type="GO" id="GO:0005737">
    <property type="term" value="C:cytoplasm"/>
    <property type="evidence" value="ECO:0007669"/>
    <property type="project" value="TreeGrafter"/>
</dbReference>
<dbReference type="AlphaFoldDB" id="A0A0L0T2E5"/>
<dbReference type="eggNOG" id="ENOG502RA0E">
    <property type="taxonomic scope" value="Eukaryota"/>
</dbReference>
<evidence type="ECO:0000259" key="1">
    <source>
        <dbReference type="PROSITE" id="PS51186"/>
    </source>
</evidence>
<dbReference type="PROSITE" id="PS51186">
    <property type="entry name" value="GNAT"/>
    <property type="match status" value="1"/>
</dbReference>
<dbReference type="InterPro" id="IPR016181">
    <property type="entry name" value="Acyl_CoA_acyltransferase"/>
</dbReference>
<proteinExistence type="predicted"/>
<dbReference type="InterPro" id="IPR051908">
    <property type="entry name" value="Ribosomal_N-acetyltransferase"/>
</dbReference>
<reference evidence="2 3" key="1">
    <citation type="submission" date="2009-11" db="EMBL/GenBank/DDBJ databases">
        <title>Annotation of Allomyces macrogynus ATCC 38327.</title>
        <authorList>
            <consortium name="The Broad Institute Genome Sequencing Platform"/>
            <person name="Russ C."/>
            <person name="Cuomo C."/>
            <person name="Burger G."/>
            <person name="Gray M.W."/>
            <person name="Holland P.W.H."/>
            <person name="King N."/>
            <person name="Lang F.B.F."/>
            <person name="Roger A.J."/>
            <person name="Ruiz-Trillo I."/>
            <person name="Young S.K."/>
            <person name="Zeng Q."/>
            <person name="Gargeya S."/>
            <person name="Fitzgerald M."/>
            <person name="Haas B."/>
            <person name="Abouelleil A."/>
            <person name="Alvarado L."/>
            <person name="Arachchi H.M."/>
            <person name="Berlin A."/>
            <person name="Chapman S.B."/>
            <person name="Gearin G."/>
            <person name="Goldberg J."/>
            <person name="Griggs A."/>
            <person name="Gujja S."/>
            <person name="Hansen M."/>
            <person name="Heiman D."/>
            <person name="Howarth C."/>
            <person name="Larimer J."/>
            <person name="Lui A."/>
            <person name="MacDonald P.J.P."/>
            <person name="McCowen C."/>
            <person name="Montmayeur A."/>
            <person name="Murphy C."/>
            <person name="Neiman D."/>
            <person name="Pearson M."/>
            <person name="Priest M."/>
            <person name="Roberts A."/>
            <person name="Saif S."/>
            <person name="Shea T."/>
            <person name="Sisk P."/>
            <person name="Stolte C."/>
            <person name="Sykes S."/>
            <person name="Wortman J."/>
            <person name="Nusbaum C."/>
            <person name="Birren B."/>
        </authorList>
    </citation>
    <scope>NUCLEOTIDE SEQUENCE [LARGE SCALE GENOMIC DNA]</scope>
    <source>
        <strain evidence="2 3">ATCC 38327</strain>
    </source>
</reference>
<evidence type="ECO:0000313" key="2">
    <source>
        <dbReference type="EMBL" id="KNE68916.1"/>
    </source>
</evidence>
<accession>A0A0L0T2E5</accession>
<dbReference type="OrthoDB" id="630895at2759"/>
<dbReference type="Pfam" id="PF13302">
    <property type="entry name" value="Acetyltransf_3"/>
    <property type="match status" value="1"/>
</dbReference>
<keyword evidence="3" id="KW-1185">Reference proteome</keyword>
<name>A0A0L0T2E5_ALLM3</name>
<reference evidence="3" key="2">
    <citation type="submission" date="2009-11" db="EMBL/GenBank/DDBJ databases">
        <title>The Genome Sequence of Allomyces macrogynus strain ATCC 38327.</title>
        <authorList>
            <consortium name="The Broad Institute Genome Sequencing Platform"/>
            <person name="Russ C."/>
            <person name="Cuomo C."/>
            <person name="Shea T."/>
            <person name="Young S.K."/>
            <person name="Zeng Q."/>
            <person name="Koehrsen M."/>
            <person name="Haas B."/>
            <person name="Borodovsky M."/>
            <person name="Guigo R."/>
            <person name="Alvarado L."/>
            <person name="Berlin A."/>
            <person name="Borenstein D."/>
            <person name="Chen Z."/>
            <person name="Engels R."/>
            <person name="Freedman E."/>
            <person name="Gellesch M."/>
            <person name="Goldberg J."/>
            <person name="Griggs A."/>
            <person name="Gujja S."/>
            <person name="Heiman D."/>
            <person name="Hepburn T."/>
            <person name="Howarth C."/>
            <person name="Jen D."/>
            <person name="Larson L."/>
            <person name="Lewis B."/>
            <person name="Mehta T."/>
            <person name="Park D."/>
            <person name="Pearson M."/>
            <person name="Roberts A."/>
            <person name="Saif S."/>
            <person name="Shenoy N."/>
            <person name="Sisk P."/>
            <person name="Stolte C."/>
            <person name="Sykes S."/>
            <person name="Walk T."/>
            <person name="White J."/>
            <person name="Yandava C."/>
            <person name="Burger G."/>
            <person name="Gray M.W."/>
            <person name="Holland P.W.H."/>
            <person name="King N."/>
            <person name="Lang F.B.F."/>
            <person name="Roger A.J."/>
            <person name="Ruiz-Trillo I."/>
            <person name="Lander E."/>
            <person name="Nusbaum C."/>
        </authorList>
    </citation>
    <scope>NUCLEOTIDE SEQUENCE [LARGE SCALE GENOMIC DNA]</scope>
    <source>
        <strain evidence="3">ATCC 38327</strain>
    </source>
</reference>
<dbReference type="Proteomes" id="UP000054350">
    <property type="component" value="Unassembled WGS sequence"/>
</dbReference>
<dbReference type="InterPro" id="IPR000182">
    <property type="entry name" value="GNAT_dom"/>
</dbReference>
<dbReference type="VEuPathDB" id="FungiDB:AMAG_13552"/>
<dbReference type="GO" id="GO:0008999">
    <property type="term" value="F:protein-N-terminal-alanine acetyltransferase activity"/>
    <property type="evidence" value="ECO:0007669"/>
    <property type="project" value="TreeGrafter"/>
</dbReference>
<evidence type="ECO:0000313" key="3">
    <source>
        <dbReference type="Proteomes" id="UP000054350"/>
    </source>
</evidence>
<feature type="domain" description="N-acetyltransferase" evidence="1">
    <location>
        <begin position="68"/>
        <end position="217"/>
    </location>
</feature>
<dbReference type="Gene3D" id="3.40.630.30">
    <property type="match status" value="1"/>
</dbReference>